<comment type="subcellular location">
    <subcellularLocation>
        <location evidence="1">Nucleus</location>
    </subcellularLocation>
</comment>
<dbReference type="GO" id="GO:0006406">
    <property type="term" value="P:mRNA export from nucleus"/>
    <property type="evidence" value="ECO:0007669"/>
    <property type="project" value="TreeGrafter"/>
</dbReference>
<keyword evidence="3" id="KW-0539">Nucleus</keyword>
<evidence type="ECO:0000256" key="2">
    <source>
        <dbReference type="ARBA" id="ARBA00023054"/>
    </source>
</evidence>
<evidence type="ECO:0000313" key="8">
    <source>
        <dbReference type="Proteomes" id="UP000054359"/>
    </source>
</evidence>
<dbReference type="GO" id="GO:1901673">
    <property type="term" value="P:regulation of mitotic spindle assembly"/>
    <property type="evidence" value="ECO:0007669"/>
    <property type="project" value="TreeGrafter"/>
</dbReference>
<evidence type="ECO:0000256" key="4">
    <source>
        <dbReference type="SAM" id="Coils"/>
    </source>
</evidence>
<feature type="region of interest" description="Disordered" evidence="5">
    <location>
        <begin position="138"/>
        <end position="160"/>
    </location>
</feature>
<protein>
    <submittedName>
        <fullName evidence="7">Nucleoprotein TPR</fullName>
    </submittedName>
</protein>
<evidence type="ECO:0000259" key="6">
    <source>
        <dbReference type="Pfam" id="PF25785"/>
    </source>
</evidence>
<evidence type="ECO:0000256" key="1">
    <source>
        <dbReference type="ARBA" id="ARBA00004123"/>
    </source>
</evidence>
<feature type="coiled-coil region" evidence="4">
    <location>
        <begin position="18"/>
        <end position="52"/>
    </location>
</feature>
<feature type="compositionally biased region" description="Acidic residues" evidence="5">
    <location>
        <begin position="148"/>
        <end position="157"/>
    </location>
</feature>
<feature type="coiled-coil region" evidence="4">
    <location>
        <begin position="88"/>
        <end position="136"/>
    </location>
</feature>
<gene>
    <name evidence="7" type="ORF">X975_06032</name>
</gene>
<keyword evidence="2 4" id="KW-0175">Coiled coil</keyword>
<accession>A0A087UQ86</accession>
<reference evidence="7 8" key="1">
    <citation type="submission" date="2013-11" db="EMBL/GenBank/DDBJ databases">
        <title>Genome sequencing of Stegodyphus mimosarum.</title>
        <authorList>
            <person name="Bechsgaard J."/>
        </authorList>
    </citation>
    <scope>NUCLEOTIDE SEQUENCE [LARGE SCALE GENOMIC DNA]</scope>
</reference>
<feature type="coiled-coil region" evidence="4">
    <location>
        <begin position="177"/>
        <end position="204"/>
    </location>
</feature>
<evidence type="ECO:0000313" key="7">
    <source>
        <dbReference type="EMBL" id="KFM79525.1"/>
    </source>
</evidence>
<feature type="non-terminal residue" evidence="7">
    <location>
        <position position="226"/>
    </location>
</feature>
<dbReference type="STRING" id="407821.A0A087UQ86"/>
<dbReference type="EMBL" id="KK120999">
    <property type="protein sequence ID" value="KFM79525.1"/>
    <property type="molecule type" value="Genomic_DNA"/>
</dbReference>
<dbReference type="AlphaFoldDB" id="A0A087UQ86"/>
<evidence type="ECO:0000256" key="3">
    <source>
        <dbReference type="ARBA" id="ARBA00023242"/>
    </source>
</evidence>
<proteinExistence type="predicted"/>
<evidence type="ECO:0000256" key="5">
    <source>
        <dbReference type="SAM" id="MobiDB-lite"/>
    </source>
</evidence>
<dbReference type="Proteomes" id="UP000054359">
    <property type="component" value="Unassembled WGS sequence"/>
</dbReference>
<organism evidence="7 8">
    <name type="scientific">Stegodyphus mimosarum</name>
    <name type="common">African social velvet spider</name>
    <dbReference type="NCBI Taxonomy" id="407821"/>
    <lineage>
        <taxon>Eukaryota</taxon>
        <taxon>Metazoa</taxon>
        <taxon>Ecdysozoa</taxon>
        <taxon>Arthropoda</taxon>
        <taxon>Chelicerata</taxon>
        <taxon>Arachnida</taxon>
        <taxon>Araneae</taxon>
        <taxon>Araneomorphae</taxon>
        <taxon>Entelegynae</taxon>
        <taxon>Eresoidea</taxon>
        <taxon>Eresidae</taxon>
        <taxon>Stegodyphus</taxon>
    </lineage>
</organism>
<dbReference type="InterPro" id="IPR057974">
    <property type="entry name" value="NUA/TPR/MLP1-2-like_dom"/>
</dbReference>
<name>A0A087UQ86_STEMI</name>
<sequence length="226" mass="26311">MFPVAAATSKVLHSGMTLTELYVEFTRVQEELQQQKNENAKLTQELKHIIAEIEEKTPVINQRMLEYEKSKETITCLRSQLAGALADYEKMLEERNDAKRISNSLERENSRLKSQVLDLNRQVQVLLKEIEEARGRSILDHRDNDKSQEEEEEEVTSTDDITADKVISRHLVTFRDIVEIQRKNQQLLMVIRDLSKQHEELEKKLSSDISMKFEKDIAVLSTQLED</sequence>
<feature type="compositionally biased region" description="Basic and acidic residues" evidence="5">
    <location>
        <begin position="138"/>
        <end position="147"/>
    </location>
</feature>
<dbReference type="PANTHER" id="PTHR18898">
    <property type="entry name" value="NUCLEOPROTEIN TPR-RELATED"/>
    <property type="match status" value="1"/>
</dbReference>
<dbReference type="GO" id="GO:0017056">
    <property type="term" value="F:structural constituent of nuclear pore"/>
    <property type="evidence" value="ECO:0007669"/>
    <property type="project" value="TreeGrafter"/>
</dbReference>
<keyword evidence="8" id="KW-1185">Reference proteome</keyword>
<dbReference type="GO" id="GO:0005643">
    <property type="term" value="C:nuclear pore"/>
    <property type="evidence" value="ECO:0007669"/>
    <property type="project" value="TreeGrafter"/>
</dbReference>
<feature type="domain" description="NUA/TPR/MLP1-2-like" evidence="6">
    <location>
        <begin position="96"/>
        <end position="203"/>
    </location>
</feature>
<dbReference type="PANTHER" id="PTHR18898:SF2">
    <property type="entry name" value="NUCLEOPROTEIN TPR"/>
    <property type="match status" value="1"/>
</dbReference>
<dbReference type="OrthoDB" id="6426561at2759"/>
<dbReference type="Pfam" id="PF25785">
    <property type="entry name" value="TPR"/>
    <property type="match status" value="1"/>
</dbReference>